<comment type="catalytic activity">
    <reaction evidence="1">
        <text>acetate + ATP + CoA = acetyl-CoA + ADP + phosphate</text>
        <dbReference type="Rhea" id="RHEA:15081"/>
        <dbReference type="ChEBI" id="CHEBI:30089"/>
        <dbReference type="ChEBI" id="CHEBI:30616"/>
        <dbReference type="ChEBI" id="CHEBI:43474"/>
        <dbReference type="ChEBI" id="CHEBI:57287"/>
        <dbReference type="ChEBI" id="CHEBI:57288"/>
        <dbReference type="ChEBI" id="CHEBI:456216"/>
        <dbReference type="EC" id="6.2.1.13"/>
    </reaction>
</comment>
<evidence type="ECO:0000256" key="3">
    <source>
        <dbReference type="ARBA" id="ARBA00022598"/>
    </source>
</evidence>
<evidence type="ECO:0000256" key="5">
    <source>
        <dbReference type="ARBA" id="ARBA00022840"/>
    </source>
</evidence>
<accession>D3RYS7</accession>
<dbReference type="HOGENOM" id="CLU_063044_1_1_2"/>
<feature type="domain" description="ATP-grasp" evidence="7">
    <location>
        <begin position="21"/>
        <end position="57"/>
    </location>
</feature>
<dbReference type="Gene3D" id="3.30.1490.20">
    <property type="entry name" value="ATP-grasp fold, A domain"/>
    <property type="match status" value="1"/>
</dbReference>
<dbReference type="EC" id="6.2.1.13" evidence="2"/>
<dbReference type="GeneID" id="8779008"/>
<dbReference type="PROSITE" id="PS50975">
    <property type="entry name" value="ATP_GRASP"/>
    <property type="match status" value="1"/>
</dbReference>
<evidence type="ECO:0000256" key="1">
    <source>
        <dbReference type="ARBA" id="ARBA00001619"/>
    </source>
</evidence>
<dbReference type="PANTHER" id="PTHR43334:SF1">
    <property type="entry name" value="3-HYDROXYPROPIONATE--COA LIGASE [ADP-FORMING]"/>
    <property type="match status" value="1"/>
</dbReference>
<dbReference type="Proteomes" id="UP000002613">
    <property type="component" value="Chromosome"/>
</dbReference>
<dbReference type="STRING" id="589924.Ferp_1489"/>
<sequence>MHEVIKKALKENRYPTEPECRKVLEDYNIPVLKYKVAKSEDEAVKAAEEFGYPLVMKIITAKGEHKTEKGGVVLDIRSKEELIDSFRKLSQMSEYGVLISPMVKGIELFVGAFQDEQFGGVVAFGTGGKFVEIYKDVSYRVTPIDREEALRMIRETKVYRILLGYRDEKPRDIEKIAELLVNLSRLVEENPEIKEIDLNPTFSLPEGVFVADARFIL</sequence>
<dbReference type="Gene3D" id="3.30.470.20">
    <property type="entry name" value="ATP-grasp fold, B domain"/>
    <property type="match status" value="1"/>
</dbReference>
<proteinExistence type="predicted"/>
<evidence type="ECO:0000313" key="9">
    <source>
        <dbReference type="Proteomes" id="UP000002613"/>
    </source>
</evidence>
<keyword evidence="9" id="KW-1185">Reference proteome</keyword>
<protein>
    <recommendedName>
        <fullName evidence="2">acetate--CoA ligase (ADP-forming)</fullName>
        <ecNumber evidence="2">6.2.1.13</ecNumber>
    </recommendedName>
</protein>
<name>D3RYS7_FERPA</name>
<dbReference type="InterPro" id="IPR011761">
    <property type="entry name" value="ATP-grasp"/>
</dbReference>
<reference evidence="8 9" key="2">
    <citation type="journal article" date="2011" name="Stand. Genomic Sci.">
        <title>Complete genome sequence of Ferroglobus placidus AEDII12DO.</title>
        <authorList>
            <person name="Anderson I."/>
            <person name="Risso C."/>
            <person name="Holmes D."/>
            <person name="Lucas S."/>
            <person name="Copeland A."/>
            <person name="Lapidus A."/>
            <person name="Cheng J.F."/>
            <person name="Bruce D."/>
            <person name="Goodwin L."/>
            <person name="Pitluck S."/>
            <person name="Saunders E."/>
            <person name="Brettin T."/>
            <person name="Detter J.C."/>
            <person name="Han C."/>
            <person name="Tapia R."/>
            <person name="Larimer F."/>
            <person name="Land M."/>
            <person name="Hauser L."/>
            <person name="Woyke T."/>
            <person name="Lovley D."/>
            <person name="Kyrpides N."/>
            <person name="Ivanova N."/>
        </authorList>
    </citation>
    <scope>NUCLEOTIDE SEQUENCE [LARGE SCALE GENOMIC DNA]</scope>
    <source>
        <strain evidence="9">DSM 10642 / AEDII12DO</strain>
    </source>
</reference>
<dbReference type="RefSeq" id="WP_012965983.1">
    <property type="nucleotide sequence ID" value="NC_013849.1"/>
</dbReference>
<evidence type="ECO:0000256" key="2">
    <source>
        <dbReference type="ARBA" id="ARBA00012957"/>
    </source>
</evidence>
<dbReference type="PANTHER" id="PTHR43334">
    <property type="entry name" value="ACETATE--COA LIGASE [ADP-FORMING]"/>
    <property type="match status" value="1"/>
</dbReference>
<dbReference type="OrthoDB" id="18103at2157"/>
<gene>
    <name evidence="8" type="ordered locus">Ferp_1489</name>
</gene>
<dbReference type="AlphaFoldDB" id="D3RYS7"/>
<keyword evidence="5 6" id="KW-0067">ATP-binding</keyword>
<dbReference type="SUPFAM" id="SSF56059">
    <property type="entry name" value="Glutathione synthetase ATP-binding domain-like"/>
    <property type="match status" value="1"/>
</dbReference>
<evidence type="ECO:0000256" key="4">
    <source>
        <dbReference type="ARBA" id="ARBA00022741"/>
    </source>
</evidence>
<evidence type="ECO:0000259" key="7">
    <source>
        <dbReference type="PROSITE" id="PS50975"/>
    </source>
</evidence>
<dbReference type="eggNOG" id="arCOG01338">
    <property type="taxonomic scope" value="Archaea"/>
</dbReference>
<dbReference type="GO" id="GO:0046872">
    <property type="term" value="F:metal ion binding"/>
    <property type="evidence" value="ECO:0007669"/>
    <property type="project" value="InterPro"/>
</dbReference>
<dbReference type="Pfam" id="PF13549">
    <property type="entry name" value="ATP-grasp_5"/>
    <property type="match status" value="1"/>
</dbReference>
<reference evidence="9" key="1">
    <citation type="submission" date="2010-02" db="EMBL/GenBank/DDBJ databases">
        <title>Complete sequence of Ferroglobus placidus DSM 10642.</title>
        <authorList>
            <consortium name="US DOE Joint Genome Institute"/>
            <person name="Lucas S."/>
            <person name="Copeland A."/>
            <person name="Lapidus A."/>
            <person name="Cheng J.-F."/>
            <person name="Bruce D."/>
            <person name="Goodwin L."/>
            <person name="Pitluck S."/>
            <person name="Saunders E."/>
            <person name="Brettin T."/>
            <person name="Detter J.C."/>
            <person name="Han C."/>
            <person name="Tapia R."/>
            <person name="Larimer F."/>
            <person name="Land M."/>
            <person name="Hauser L."/>
            <person name="Kyrpides N."/>
            <person name="Ivanova N."/>
            <person name="Holmes D."/>
            <person name="Lovley D."/>
            <person name="Kyrpides N."/>
            <person name="Anderson I.J."/>
            <person name="Woyke T."/>
        </authorList>
    </citation>
    <scope>NUCLEOTIDE SEQUENCE [LARGE SCALE GENOMIC DNA]</scope>
    <source>
        <strain evidence="9">DSM 10642 / AEDII12DO</strain>
    </source>
</reference>
<evidence type="ECO:0000256" key="6">
    <source>
        <dbReference type="PROSITE-ProRule" id="PRU00409"/>
    </source>
</evidence>
<keyword evidence="3" id="KW-0436">Ligase</keyword>
<dbReference type="GO" id="GO:0005524">
    <property type="term" value="F:ATP binding"/>
    <property type="evidence" value="ECO:0007669"/>
    <property type="project" value="UniProtKB-UniRule"/>
</dbReference>
<dbReference type="InterPro" id="IPR051538">
    <property type="entry name" value="Acyl-CoA_Synth/Transferase"/>
</dbReference>
<evidence type="ECO:0000313" key="8">
    <source>
        <dbReference type="EMBL" id="ADC65640.1"/>
    </source>
</evidence>
<dbReference type="PaxDb" id="589924-Ferp_1489"/>
<dbReference type="InterPro" id="IPR013815">
    <property type="entry name" value="ATP_grasp_subdomain_1"/>
</dbReference>
<dbReference type="EMBL" id="CP001899">
    <property type="protein sequence ID" value="ADC65640.1"/>
    <property type="molecule type" value="Genomic_DNA"/>
</dbReference>
<organism evidence="8 9">
    <name type="scientific">Ferroglobus placidus (strain DSM 10642 / AEDII12DO)</name>
    <dbReference type="NCBI Taxonomy" id="589924"/>
    <lineage>
        <taxon>Archaea</taxon>
        <taxon>Methanobacteriati</taxon>
        <taxon>Methanobacteriota</taxon>
        <taxon>Archaeoglobi</taxon>
        <taxon>Archaeoglobales</taxon>
        <taxon>Archaeoglobaceae</taxon>
        <taxon>Ferroglobus</taxon>
    </lineage>
</organism>
<dbReference type="GO" id="GO:0043758">
    <property type="term" value="F:acetate-CoA ligase (ADP-forming) activity"/>
    <property type="evidence" value="ECO:0007669"/>
    <property type="project" value="UniProtKB-EC"/>
</dbReference>
<dbReference type="KEGG" id="fpl:Ferp_1489"/>
<keyword evidence="4 6" id="KW-0547">Nucleotide-binding</keyword>